<dbReference type="PROSITE" id="PS51892">
    <property type="entry name" value="SUBTILASE"/>
    <property type="match status" value="1"/>
</dbReference>
<evidence type="ECO:0000313" key="8">
    <source>
        <dbReference type="EMBL" id="GHA04745.1"/>
    </source>
</evidence>
<proteinExistence type="inferred from homology"/>
<dbReference type="EMBL" id="BMXA01000002">
    <property type="protein sequence ID" value="GHA04745.1"/>
    <property type="molecule type" value="Genomic_DNA"/>
</dbReference>
<comment type="caution">
    <text evidence="8">The sequence shown here is derived from an EMBL/GenBank/DDBJ whole genome shotgun (WGS) entry which is preliminary data.</text>
</comment>
<dbReference type="InterPro" id="IPR015500">
    <property type="entry name" value="Peptidase_S8_subtilisin-rel"/>
</dbReference>
<name>A0A918VIP6_9GAMM</name>
<evidence type="ECO:0000259" key="7">
    <source>
        <dbReference type="PROSITE" id="PS01180"/>
    </source>
</evidence>
<gene>
    <name evidence="8" type="ORF">GCM10008090_12730</name>
</gene>
<dbReference type="Gene3D" id="2.60.120.290">
    <property type="entry name" value="Spermadhesin, CUB domain"/>
    <property type="match status" value="1"/>
</dbReference>
<feature type="active site" description="Charge relay system" evidence="6">
    <location>
        <position position="254"/>
    </location>
</feature>
<protein>
    <recommendedName>
        <fullName evidence="7">CUB domain-containing protein</fullName>
    </recommendedName>
</protein>
<evidence type="ECO:0000256" key="2">
    <source>
        <dbReference type="ARBA" id="ARBA00022670"/>
    </source>
</evidence>
<dbReference type="GO" id="GO:0006508">
    <property type="term" value="P:proteolysis"/>
    <property type="evidence" value="ECO:0007669"/>
    <property type="project" value="UniProtKB-KW"/>
</dbReference>
<dbReference type="SUPFAM" id="SSF52743">
    <property type="entry name" value="Subtilisin-like"/>
    <property type="match status" value="1"/>
</dbReference>
<dbReference type="PANTHER" id="PTHR43806">
    <property type="entry name" value="PEPTIDASE S8"/>
    <property type="match status" value="1"/>
</dbReference>
<dbReference type="GO" id="GO:0004252">
    <property type="term" value="F:serine-type endopeptidase activity"/>
    <property type="evidence" value="ECO:0007669"/>
    <property type="project" value="UniProtKB-UniRule"/>
</dbReference>
<feature type="active site" description="Charge relay system" evidence="6">
    <location>
        <position position="38"/>
    </location>
</feature>
<comment type="similarity">
    <text evidence="1 6">Belongs to the peptidase S8 family.</text>
</comment>
<evidence type="ECO:0000256" key="3">
    <source>
        <dbReference type="ARBA" id="ARBA00022801"/>
    </source>
</evidence>
<dbReference type="InterPro" id="IPR035914">
    <property type="entry name" value="Sperma_CUB_dom_sf"/>
</dbReference>
<feature type="domain" description="CUB" evidence="7">
    <location>
        <begin position="431"/>
        <end position="542"/>
    </location>
</feature>
<dbReference type="PROSITE" id="PS01180">
    <property type="entry name" value="CUB"/>
    <property type="match status" value="1"/>
</dbReference>
<dbReference type="PRINTS" id="PR00723">
    <property type="entry name" value="SUBTILISIN"/>
</dbReference>
<organism evidence="8 9">
    <name type="scientific">Arenicella chitinivorans</name>
    <dbReference type="NCBI Taxonomy" id="1329800"/>
    <lineage>
        <taxon>Bacteria</taxon>
        <taxon>Pseudomonadati</taxon>
        <taxon>Pseudomonadota</taxon>
        <taxon>Gammaproteobacteria</taxon>
        <taxon>Arenicellales</taxon>
        <taxon>Arenicellaceae</taxon>
        <taxon>Arenicella</taxon>
    </lineage>
</organism>
<dbReference type="InterPro" id="IPR023827">
    <property type="entry name" value="Peptidase_S8_Asp-AS"/>
</dbReference>
<dbReference type="InterPro" id="IPR000209">
    <property type="entry name" value="Peptidase_S8/S53_dom"/>
</dbReference>
<dbReference type="PROSITE" id="PS00136">
    <property type="entry name" value="SUBTILASE_ASP"/>
    <property type="match status" value="1"/>
</dbReference>
<evidence type="ECO:0000256" key="6">
    <source>
        <dbReference type="PROSITE-ProRule" id="PRU01240"/>
    </source>
</evidence>
<dbReference type="Pfam" id="PF00082">
    <property type="entry name" value="Peptidase_S8"/>
    <property type="match status" value="1"/>
</dbReference>
<keyword evidence="3 6" id="KW-0378">Hydrolase</keyword>
<dbReference type="SMART" id="SM00042">
    <property type="entry name" value="CUB"/>
    <property type="match status" value="1"/>
</dbReference>
<dbReference type="InterPro" id="IPR036852">
    <property type="entry name" value="Peptidase_S8/S53_dom_sf"/>
</dbReference>
<reference evidence="8" key="1">
    <citation type="journal article" date="2014" name="Int. J. Syst. Evol. Microbiol.">
        <title>Complete genome sequence of Corynebacterium casei LMG S-19264T (=DSM 44701T), isolated from a smear-ripened cheese.</title>
        <authorList>
            <consortium name="US DOE Joint Genome Institute (JGI-PGF)"/>
            <person name="Walter F."/>
            <person name="Albersmeier A."/>
            <person name="Kalinowski J."/>
            <person name="Ruckert C."/>
        </authorList>
    </citation>
    <scope>NUCLEOTIDE SEQUENCE</scope>
    <source>
        <strain evidence="8">KCTC 12711</strain>
    </source>
</reference>
<keyword evidence="2 6" id="KW-0645">Protease</keyword>
<keyword evidence="9" id="KW-1185">Reference proteome</keyword>
<keyword evidence="4 6" id="KW-0720">Serine protease</keyword>
<dbReference type="InterPro" id="IPR000859">
    <property type="entry name" value="CUB_dom"/>
</dbReference>
<accession>A0A918VIP6</accession>
<dbReference type="AlphaFoldDB" id="A0A918VIP6"/>
<sequence>MKSAFWVAVTSIVAAVIPHGVTSASTFSDLPIVIAIVDDGFNHNHRLLQGMVWRNPGEVPNNRLDDDANGVVDDLVGWDVSDMDGTVLPAVDRQSELHHGTFIAGVIAEIIRDQLGERDDYPIKLMFVKAVSDASIRDTVEDGYRALDYALKSGANVVNLSWSGGLVDDQAKSALAGIADSHAFVVAAMGNYYQDGQIYPAAHSQVFAVTGVDERGISIDGNLGEEADLTAMGAETESADVASNNGVRRDRGTSIATARVSAAVALMKLARPAVSKLEIESCLSMTSYAVDKLNPLFPGQFGAGALNISAAINCVKAGLPLNHTFSNPEGVLLFTKGKARKAELNWRIQPEGAYSGVVLKPFFEGKNKSVHVTISSLDGEHLWQGKADALPHELEFSSHAIQIKLQAKGRKDFRFGMRYAFKLVQLSKRYCQGLQRIEAEGVYTDGSVGSDYAHLSDCQWLVVPPEGENAQITFTKLDTELHHDIIHLFAGQTTEQRNLLLKLSGRELPPPLLVKGGHPALLWFVSTRENSGTGFEFKVDYVEPE</sequence>
<dbReference type="PANTHER" id="PTHR43806:SF11">
    <property type="entry name" value="CEREVISIN-RELATED"/>
    <property type="match status" value="1"/>
</dbReference>
<dbReference type="Gene3D" id="3.40.50.200">
    <property type="entry name" value="Peptidase S8/S53 domain"/>
    <property type="match status" value="1"/>
</dbReference>
<evidence type="ECO:0000256" key="5">
    <source>
        <dbReference type="ARBA" id="ARBA00023157"/>
    </source>
</evidence>
<keyword evidence="5" id="KW-1015">Disulfide bond</keyword>
<dbReference type="Pfam" id="PF00431">
    <property type="entry name" value="CUB"/>
    <property type="match status" value="1"/>
</dbReference>
<feature type="active site" description="Charge relay system" evidence="6">
    <location>
        <position position="99"/>
    </location>
</feature>
<evidence type="ECO:0000313" key="9">
    <source>
        <dbReference type="Proteomes" id="UP000614811"/>
    </source>
</evidence>
<dbReference type="InterPro" id="IPR050131">
    <property type="entry name" value="Peptidase_S8_subtilisin-like"/>
</dbReference>
<reference evidence="8" key="2">
    <citation type="submission" date="2020-09" db="EMBL/GenBank/DDBJ databases">
        <authorList>
            <person name="Sun Q."/>
            <person name="Kim S."/>
        </authorList>
    </citation>
    <scope>NUCLEOTIDE SEQUENCE</scope>
    <source>
        <strain evidence="8">KCTC 12711</strain>
    </source>
</reference>
<dbReference type="SUPFAM" id="SSF49854">
    <property type="entry name" value="Spermadhesin, CUB domain"/>
    <property type="match status" value="1"/>
</dbReference>
<dbReference type="Proteomes" id="UP000614811">
    <property type="component" value="Unassembled WGS sequence"/>
</dbReference>
<evidence type="ECO:0000256" key="4">
    <source>
        <dbReference type="ARBA" id="ARBA00022825"/>
    </source>
</evidence>
<dbReference type="RefSeq" id="WP_189399204.1">
    <property type="nucleotide sequence ID" value="NZ_BMXA01000002.1"/>
</dbReference>
<dbReference type="CDD" id="cd00041">
    <property type="entry name" value="CUB"/>
    <property type="match status" value="1"/>
</dbReference>
<evidence type="ECO:0000256" key="1">
    <source>
        <dbReference type="ARBA" id="ARBA00011073"/>
    </source>
</evidence>